<dbReference type="Proteomes" id="UP000076503">
    <property type="component" value="Unassembled WGS sequence"/>
</dbReference>
<evidence type="ECO:0000313" key="2">
    <source>
        <dbReference type="Proteomes" id="UP000076503"/>
    </source>
</evidence>
<sequence length="35" mass="3995">MFVAYHKDNENAGKLHEIRKMLGKEEPEAPSILTP</sequence>
<accession>A0A167CTD1</accession>
<comment type="caution">
    <text evidence="1">The sequence shown here is derived from an EMBL/GenBank/DDBJ whole genome shotgun (WGS) entry which is preliminary data.</text>
</comment>
<dbReference type="AlphaFoldDB" id="A0A167CTD1"/>
<organism evidence="1 2">
    <name type="scientific">Pseudoalteromonas luteoviolacea H33</name>
    <dbReference type="NCBI Taxonomy" id="1365251"/>
    <lineage>
        <taxon>Bacteria</taxon>
        <taxon>Pseudomonadati</taxon>
        <taxon>Pseudomonadota</taxon>
        <taxon>Gammaproteobacteria</taxon>
        <taxon>Alteromonadales</taxon>
        <taxon>Pseudoalteromonadaceae</taxon>
        <taxon>Pseudoalteromonas</taxon>
    </lineage>
</organism>
<name>A0A167CTD1_9GAMM</name>
<evidence type="ECO:0000313" key="1">
    <source>
        <dbReference type="EMBL" id="KZN48040.1"/>
    </source>
</evidence>
<gene>
    <name evidence="1" type="ORF">N476_22610</name>
</gene>
<dbReference type="EMBL" id="AUXZ01000095">
    <property type="protein sequence ID" value="KZN48040.1"/>
    <property type="molecule type" value="Genomic_DNA"/>
</dbReference>
<proteinExistence type="predicted"/>
<reference evidence="1 2" key="1">
    <citation type="submission" date="2013-07" db="EMBL/GenBank/DDBJ databases">
        <title>Comparative Genomic and Metabolomic Analysis of Twelve Strains of Pseudoalteromonas luteoviolacea.</title>
        <authorList>
            <person name="Vynne N.G."/>
            <person name="Mansson M."/>
            <person name="Gram L."/>
        </authorList>
    </citation>
    <scope>NUCLEOTIDE SEQUENCE [LARGE SCALE GENOMIC DNA]</scope>
    <source>
        <strain evidence="1 2">H33</strain>
    </source>
</reference>
<dbReference type="PATRIC" id="fig|1365251.3.peg.3989"/>
<protein>
    <submittedName>
        <fullName evidence="1">Uncharacterized protein</fullName>
    </submittedName>
</protein>